<dbReference type="GO" id="GO:0052572">
    <property type="term" value="P:response to host immune response"/>
    <property type="evidence" value="ECO:0007669"/>
    <property type="project" value="TreeGrafter"/>
</dbReference>
<dbReference type="InterPro" id="IPR022171">
    <property type="entry name" value="PPE_C"/>
</dbReference>
<dbReference type="EMBL" id="MLQM01000169">
    <property type="protein sequence ID" value="OHU97097.1"/>
    <property type="molecule type" value="Genomic_DNA"/>
</dbReference>
<evidence type="ECO:0000259" key="2">
    <source>
        <dbReference type="Pfam" id="PF00823"/>
    </source>
</evidence>
<dbReference type="SUPFAM" id="SSF140459">
    <property type="entry name" value="PE/PPE dimer-like"/>
    <property type="match status" value="1"/>
</dbReference>
<sequence>MDFGALPPEINSGRMYAGPGPGPLLGAAAAWEALAAELASTASAYDSVISGLTGGAWSGPSSVSMAAAAAPYVSWMSTTAAQAEQTAAGATAAAAAYEAAFAATVPPPVIAANRSLLASLIATNILGQNTPAIAATEAHYIEMWAQDAAAMYAYAGSSAAAAQVTPFNEPPQTTTPAGGTSQAAAVAQATATSAGGHAQALPQLLSTVPQSLQSLASPITTTAAPAAAADPPSLLSALNSFITGPLSPASLFPIGGVPYLLGIQSYLLPQASANLTSAAEKVSTLPAAAVGEPLAGILGMGPATASSTGFSELSAGLGGAGRIAGMSVPSSWASSAPAIKAAAAMLPETNLSAAPLAFAEEGQSSMLSNMALSGLAGRGMVGTGGSAARTVGAASASAGKEFATTANIFVIHEAE</sequence>
<proteinExistence type="inferred from homology"/>
<dbReference type="Pfam" id="PF00823">
    <property type="entry name" value="PPE"/>
    <property type="match status" value="1"/>
</dbReference>
<dbReference type="InterPro" id="IPR038332">
    <property type="entry name" value="PPE_sf"/>
</dbReference>
<evidence type="ECO:0000313" key="4">
    <source>
        <dbReference type="EMBL" id="OHU97097.1"/>
    </source>
</evidence>
<dbReference type="PANTHER" id="PTHR46766:SF1">
    <property type="entry name" value="GLUTAMINE-RICH PROTEIN 2"/>
    <property type="match status" value="1"/>
</dbReference>
<comment type="similarity">
    <text evidence="1">Belongs to the mycobacterial PPE family.</text>
</comment>
<dbReference type="PANTHER" id="PTHR46766">
    <property type="entry name" value="GLUTAMINE-RICH PROTEIN 2"/>
    <property type="match status" value="1"/>
</dbReference>
<name>A0A1S1N7C6_9MYCO</name>
<evidence type="ECO:0000313" key="5">
    <source>
        <dbReference type="Proteomes" id="UP000179734"/>
    </source>
</evidence>
<reference evidence="4 5" key="1">
    <citation type="submission" date="2016-10" db="EMBL/GenBank/DDBJ databases">
        <title>Genome sequence of Mycobacterium talmonii.</title>
        <authorList>
            <person name="Greninger A.L."/>
            <person name="Elliott B."/>
            <person name="Vasireddy S."/>
            <person name="Vasireddy R."/>
        </authorList>
    </citation>
    <scope>NUCLEOTIDE SEQUENCE [LARGE SCALE GENOMIC DNA]</scope>
    <source>
        <strain evidence="5">NE-TNMC-100812</strain>
    </source>
</reference>
<dbReference type="AlphaFoldDB" id="A0A1S1N7C6"/>
<evidence type="ECO:0000256" key="1">
    <source>
        <dbReference type="ARBA" id="ARBA00010652"/>
    </source>
</evidence>
<dbReference type="Proteomes" id="UP000179734">
    <property type="component" value="Unassembled WGS sequence"/>
</dbReference>
<gene>
    <name evidence="4" type="ORF">BKN37_22160</name>
</gene>
<comment type="caution">
    <text evidence="4">The sequence shown here is derived from an EMBL/GenBank/DDBJ whole genome shotgun (WGS) entry which is preliminary data.</text>
</comment>
<dbReference type="Pfam" id="PF12484">
    <property type="entry name" value="PPE-SVP"/>
    <property type="match status" value="1"/>
</dbReference>
<protein>
    <submittedName>
        <fullName evidence="4">Ribulose phosphate epimerase</fullName>
    </submittedName>
</protein>
<dbReference type="FunFam" id="1.20.1260.20:FF:000001">
    <property type="entry name" value="PPE family protein PPE41"/>
    <property type="match status" value="1"/>
</dbReference>
<dbReference type="RefSeq" id="WP_071029107.1">
    <property type="nucleotide sequence ID" value="NZ_MLQM01000169.1"/>
</dbReference>
<evidence type="ECO:0000259" key="3">
    <source>
        <dbReference type="Pfam" id="PF12484"/>
    </source>
</evidence>
<feature type="domain" description="PPE family C-terminal" evidence="3">
    <location>
        <begin position="314"/>
        <end position="389"/>
    </location>
</feature>
<dbReference type="Gene3D" id="1.20.1260.20">
    <property type="entry name" value="PPE superfamily"/>
    <property type="match status" value="1"/>
</dbReference>
<organism evidence="4 5">
    <name type="scientific">Mycobacterium talmoniae</name>
    <dbReference type="NCBI Taxonomy" id="1858794"/>
    <lineage>
        <taxon>Bacteria</taxon>
        <taxon>Bacillati</taxon>
        <taxon>Actinomycetota</taxon>
        <taxon>Actinomycetes</taxon>
        <taxon>Mycobacteriales</taxon>
        <taxon>Mycobacteriaceae</taxon>
        <taxon>Mycobacterium</taxon>
    </lineage>
</organism>
<keyword evidence="5" id="KW-1185">Reference proteome</keyword>
<dbReference type="InterPro" id="IPR000030">
    <property type="entry name" value="PPE_dom"/>
</dbReference>
<accession>A0A1S1N7C6</accession>
<feature type="domain" description="PPE" evidence="2">
    <location>
        <begin position="2"/>
        <end position="165"/>
    </location>
</feature>